<name>I3ZJS7_TERRK</name>
<feature type="chain" id="PRO_5003684043" evidence="1">
    <location>
        <begin position="28"/>
        <end position="451"/>
    </location>
</feature>
<protein>
    <submittedName>
        <fullName evidence="2">Uncharacterized protein</fullName>
    </submittedName>
</protein>
<dbReference type="PROSITE" id="PS51257">
    <property type="entry name" value="PROKAR_LIPOPROTEIN"/>
    <property type="match status" value="1"/>
</dbReference>
<dbReference type="STRING" id="926566.Terro_3278"/>
<sequence>MQPASRLPTRLFVAAVVALSCLSTVRADDVAVAKPTPTPAISLPLDAMGYRPATSPVSLRAGYTNATVNFIDPQHLLVTFTTKKLIPRSSEQREGDDDHFVRAVVIHLPDGKVLRETEWRVHDRASYLWPLGKGHFLLRIRGDLYSLDPMGSFNKEQLGKRTLLESDDDLQALEFSPSRDLMLVETTPPMKIGDDPAEAKDRPVSATFYRLAIDETGAVRLGNRGRATSKEAFSLAFTSMGVLQTVREDRTHWGFDFHTFAGKNIELAGFNSTCRPRSIFVSDAEFYAYGCRGGEDRKLMGGFNLLAEAKWVFTTNDAPLWLSVDAAPETGRFAVRNTLTTVGMQGSDRPDADEIRGQEVRVYGGREGDELLRVTSSPAQRPGGNFSLSPDGLQLAVLNGLHLEVYRLPPIPAADVKLHEREQAALAPMRPAAEMNVAAALSRTSTSSDGH</sequence>
<accession>I3ZJS7</accession>
<evidence type="ECO:0000313" key="3">
    <source>
        <dbReference type="Proteomes" id="UP000006056"/>
    </source>
</evidence>
<dbReference type="eggNOG" id="ENOG502ZIJQ">
    <property type="taxonomic scope" value="Bacteria"/>
</dbReference>
<reference evidence="2 3" key="1">
    <citation type="submission" date="2012-06" db="EMBL/GenBank/DDBJ databases">
        <title>Complete genome of Terriglobus roseus DSM 18391.</title>
        <authorList>
            <consortium name="US DOE Joint Genome Institute (JGI-PGF)"/>
            <person name="Lucas S."/>
            <person name="Copeland A."/>
            <person name="Lapidus A."/>
            <person name="Glavina del Rio T."/>
            <person name="Dalin E."/>
            <person name="Tice H."/>
            <person name="Bruce D."/>
            <person name="Goodwin L."/>
            <person name="Pitluck S."/>
            <person name="Peters L."/>
            <person name="Mikhailova N."/>
            <person name="Munk A.C.C."/>
            <person name="Kyrpides N."/>
            <person name="Mavromatis K."/>
            <person name="Ivanova N."/>
            <person name="Brettin T."/>
            <person name="Detter J.C."/>
            <person name="Han C."/>
            <person name="Larimer F."/>
            <person name="Land M."/>
            <person name="Hauser L."/>
            <person name="Markowitz V."/>
            <person name="Cheng J.-F."/>
            <person name="Hugenholtz P."/>
            <person name="Woyke T."/>
            <person name="Wu D."/>
            <person name="Brambilla E."/>
            <person name="Klenk H.-P."/>
            <person name="Eisen J.A."/>
        </authorList>
    </citation>
    <scope>NUCLEOTIDE SEQUENCE [LARGE SCALE GENOMIC DNA]</scope>
    <source>
        <strain evidence="3">DSM 18391 / NRRL B-41598 / KBS 63</strain>
    </source>
</reference>
<dbReference type="OrthoDB" id="107519at2"/>
<dbReference type="EMBL" id="CP003379">
    <property type="protein sequence ID" value="AFL89495.1"/>
    <property type="molecule type" value="Genomic_DNA"/>
</dbReference>
<evidence type="ECO:0000313" key="2">
    <source>
        <dbReference type="EMBL" id="AFL89495.1"/>
    </source>
</evidence>
<dbReference type="KEGG" id="trs:Terro_3278"/>
<dbReference type="RefSeq" id="WP_014786756.1">
    <property type="nucleotide sequence ID" value="NC_018014.1"/>
</dbReference>
<keyword evidence="3" id="KW-1185">Reference proteome</keyword>
<feature type="signal peptide" evidence="1">
    <location>
        <begin position="1"/>
        <end position="27"/>
    </location>
</feature>
<dbReference type="HOGENOM" id="CLU_615274_0_0_0"/>
<evidence type="ECO:0000256" key="1">
    <source>
        <dbReference type="SAM" id="SignalP"/>
    </source>
</evidence>
<keyword evidence="1" id="KW-0732">Signal</keyword>
<proteinExistence type="predicted"/>
<gene>
    <name evidence="2" type="ordered locus">Terro_3278</name>
</gene>
<dbReference type="Proteomes" id="UP000006056">
    <property type="component" value="Chromosome"/>
</dbReference>
<dbReference type="AlphaFoldDB" id="I3ZJS7"/>
<organism evidence="2 3">
    <name type="scientific">Terriglobus roseus (strain DSM 18391 / NRRL B-41598 / KBS 63)</name>
    <dbReference type="NCBI Taxonomy" id="926566"/>
    <lineage>
        <taxon>Bacteria</taxon>
        <taxon>Pseudomonadati</taxon>
        <taxon>Acidobacteriota</taxon>
        <taxon>Terriglobia</taxon>
        <taxon>Terriglobales</taxon>
        <taxon>Acidobacteriaceae</taxon>
        <taxon>Terriglobus</taxon>
    </lineage>
</organism>